<evidence type="ECO:0000313" key="4">
    <source>
        <dbReference type="Proteomes" id="UP001162031"/>
    </source>
</evidence>
<feature type="signal peptide" evidence="2">
    <location>
        <begin position="1"/>
        <end position="23"/>
    </location>
</feature>
<organism evidence="3 4">
    <name type="scientific">Hyaloperonospora brassicae</name>
    <name type="common">Brassica downy mildew</name>
    <name type="synonym">Peronospora brassicae</name>
    <dbReference type="NCBI Taxonomy" id="162125"/>
    <lineage>
        <taxon>Eukaryota</taxon>
        <taxon>Sar</taxon>
        <taxon>Stramenopiles</taxon>
        <taxon>Oomycota</taxon>
        <taxon>Peronosporomycetes</taxon>
        <taxon>Peronosporales</taxon>
        <taxon>Peronosporaceae</taxon>
        <taxon>Hyaloperonospora</taxon>
    </lineage>
</organism>
<dbReference type="Proteomes" id="UP001162031">
    <property type="component" value="Unassembled WGS sequence"/>
</dbReference>
<reference evidence="3" key="1">
    <citation type="submission" date="2022-12" db="EMBL/GenBank/DDBJ databases">
        <authorList>
            <person name="Webb A."/>
        </authorList>
    </citation>
    <scope>NUCLEOTIDE SEQUENCE</scope>
    <source>
        <strain evidence="3">Hp1</strain>
    </source>
</reference>
<keyword evidence="4" id="KW-1185">Reference proteome</keyword>
<accession>A0AAV0TF01</accession>
<dbReference type="AlphaFoldDB" id="A0AAV0TF01"/>
<protein>
    <recommendedName>
        <fullName evidence="5">RxLR effector candidate protein</fullName>
    </recommendedName>
</protein>
<comment type="caution">
    <text evidence="3">The sequence shown here is derived from an EMBL/GenBank/DDBJ whole genome shotgun (WGS) entry which is preliminary data.</text>
</comment>
<evidence type="ECO:0000256" key="2">
    <source>
        <dbReference type="SAM" id="SignalP"/>
    </source>
</evidence>
<evidence type="ECO:0000313" key="3">
    <source>
        <dbReference type="EMBL" id="CAI5719535.1"/>
    </source>
</evidence>
<keyword evidence="2" id="KW-0732">Signal</keyword>
<dbReference type="EMBL" id="CANTFL010000235">
    <property type="protein sequence ID" value="CAI5719535.1"/>
    <property type="molecule type" value="Genomic_DNA"/>
</dbReference>
<proteinExistence type="predicted"/>
<gene>
    <name evidence="3" type="ORF">HBR001_LOCUS2213</name>
</gene>
<feature type="chain" id="PRO_5043695769" description="RxLR effector candidate protein" evidence="2">
    <location>
        <begin position="24"/>
        <end position="116"/>
    </location>
</feature>
<sequence length="116" mass="12475">MQFLTHVAFLVALLLVSLTVCEGTRAVSHSNDPTSRAAEDNDRRAAVGLNFRGLSTAPGAASSPEERRGGGAPVSATGGLHAVPHSHPIRVEKEMVENPKYVNNGLFQRIERWFGL</sequence>
<name>A0AAV0TF01_HYABA</name>
<evidence type="ECO:0000256" key="1">
    <source>
        <dbReference type="SAM" id="MobiDB-lite"/>
    </source>
</evidence>
<feature type="region of interest" description="Disordered" evidence="1">
    <location>
        <begin position="51"/>
        <end position="87"/>
    </location>
</feature>
<evidence type="ECO:0008006" key="5">
    <source>
        <dbReference type="Google" id="ProtNLM"/>
    </source>
</evidence>